<reference evidence="3" key="1">
    <citation type="submission" date="2016-10" db="EMBL/GenBank/DDBJ databases">
        <authorList>
            <person name="Varghese N."/>
            <person name="Submissions S."/>
        </authorList>
    </citation>
    <scope>NUCLEOTIDE SEQUENCE [LARGE SCALE GENOMIC DNA]</scope>
    <source>
        <strain evidence="3">DSM 14807</strain>
    </source>
</reference>
<dbReference type="RefSeq" id="WP_092458983.1">
    <property type="nucleotide sequence ID" value="NZ_FPCJ01000001.1"/>
</dbReference>
<keyword evidence="3" id="KW-1185">Reference proteome</keyword>
<evidence type="ECO:0000313" key="3">
    <source>
        <dbReference type="Proteomes" id="UP000199537"/>
    </source>
</evidence>
<protein>
    <submittedName>
        <fullName evidence="2">Glycosyltransferase involved in cell wall bisynthesis</fullName>
    </submittedName>
</protein>
<dbReference type="Proteomes" id="UP000199537">
    <property type="component" value="Unassembled WGS sequence"/>
</dbReference>
<dbReference type="PANTHER" id="PTHR43685">
    <property type="entry name" value="GLYCOSYLTRANSFERASE"/>
    <property type="match status" value="1"/>
</dbReference>
<dbReference type="AlphaFoldDB" id="A0A1I7NBL3"/>
<dbReference type="InterPro" id="IPR029044">
    <property type="entry name" value="Nucleotide-diphossugar_trans"/>
</dbReference>
<evidence type="ECO:0000259" key="1">
    <source>
        <dbReference type="Pfam" id="PF00535"/>
    </source>
</evidence>
<dbReference type="OrthoDB" id="786280at2"/>
<proteinExistence type="predicted"/>
<name>A0A1I7NBL3_9BACT</name>
<dbReference type="STRING" id="1393122.SAMN05660895_1234"/>
<dbReference type="EMBL" id="FPCJ01000001">
    <property type="protein sequence ID" value="SFV32031.1"/>
    <property type="molecule type" value="Genomic_DNA"/>
</dbReference>
<dbReference type="PANTHER" id="PTHR43685:SF2">
    <property type="entry name" value="GLYCOSYLTRANSFERASE 2-LIKE DOMAIN-CONTAINING PROTEIN"/>
    <property type="match status" value="1"/>
</dbReference>
<feature type="domain" description="Glycosyltransferase 2-like" evidence="1">
    <location>
        <begin position="10"/>
        <end position="111"/>
    </location>
</feature>
<gene>
    <name evidence="2" type="ORF">SAMN05660895_1234</name>
</gene>
<dbReference type="SUPFAM" id="SSF53448">
    <property type="entry name" value="Nucleotide-diphospho-sugar transferases"/>
    <property type="match status" value="1"/>
</dbReference>
<organism evidence="2 3">
    <name type="scientific">Thermoflavifilum thermophilum</name>
    <dbReference type="NCBI Taxonomy" id="1393122"/>
    <lineage>
        <taxon>Bacteria</taxon>
        <taxon>Pseudomonadati</taxon>
        <taxon>Bacteroidota</taxon>
        <taxon>Chitinophagia</taxon>
        <taxon>Chitinophagales</taxon>
        <taxon>Chitinophagaceae</taxon>
        <taxon>Thermoflavifilum</taxon>
    </lineage>
</organism>
<keyword evidence="2" id="KW-0808">Transferase</keyword>
<sequence>MSDSLTPGISILMCCHNSISRLPLSFGHLRSLLLPEGWNIELLIVDNASTDGTMPFAREYWQGYAHAFEVRPLEEQRLGLSHARLRGILEARYPYVLLCDDDNGLLPDYLLIACQILTARKDAPPGMLGGQGLAVFETTPPPWAPQFHLFGCGPQAPQSGPAKQLYGAGSILWKPAFMKIYHAGFRWLLTDRQGNQLSSGGDYELCAALKLAGYPLWFESRMQFVHYIEAHRLALNYYQRFIREASVSENILLLYRSLPLHMGYSRWPVRWMALQEAGYHIFRIASMLIRRLFSFPSKSQQTVFRLRLFYHGLRIYHLLHLKKICHNNWPRLVEWYQHLQDKARH</sequence>
<dbReference type="Pfam" id="PF00535">
    <property type="entry name" value="Glycos_transf_2"/>
    <property type="match status" value="1"/>
</dbReference>
<dbReference type="InterPro" id="IPR001173">
    <property type="entry name" value="Glyco_trans_2-like"/>
</dbReference>
<dbReference type="GO" id="GO:0016740">
    <property type="term" value="F:transferase activity"/>
    <property type="evidence" value="ECO:0007669"/>
    <property type="project" value="UniProtKB-KW"/>
</dbReference>
<accession>A0A1I7NBL3</accession>
<dbReference type="CDD" id="cd00761">
    <property type="entry name" value="Glyco_tranf_GTA_type"/>
    <property type="match status" value="1"/>
</dbReference>
<dbReference type="Gene3D" id="3.90.550.10">
    <property type="entry name" value="Spore Coat Polysaccharide Biosynthesis Protein SpsA, Chain A"/>
    <property type="match status" value="1"/>
</dbReference>
<evidence type="ECO:0000313" key="2">
    <source>
        <dbReference type="EMBL" id="SFV32031.1"/>
    </source>
</evidence>
<dbReference type="InterPro" id="IPR050834">
    <property type="entry name" value="Glycosyltransf_2"/>
</dbReference>